<keyword evidence="1" id="KW-1133">Transmembrane helix</keyword>
<organism evidence="2 3">
    <name type="scientific">Reticulomyxa filosa</name>
    <dbReference type="NCBI Taxonomy" id="46433"/>
    <lineage>
        <taxon>Eukaryota</taxon>
        <taxon>Sar</taxon>
        <taxon>Rhizaria</taxon>
        <taxon>Retaria</taxon>
        <taxon>Foraminifera</taxon>
        <taxon>Monothalamids</taxon>
        <taxon>Reticulomyxidae</taxon>
        <taxon>Reticulomyxa</taxon>
    </lineage>
</organism>
<evidence type="ECO:0000256" key="1">
    <source>
        <dbReference type="SAM" id="Phobius"/>
    </source>
</evidence>
<comment type="caution">
    <text evidence="2">The sequence shown here is derived from an EMBL/GenBank/DDBJ whole genome shotgun (WGS) entry which is preliminary data.</text>
</comment>
<dbReference type="Proteomes" id="UP000023152">
    <property type="component" value="Unassembled WGS sequence"/>
</dbReference>
<keyword evidence="1" id="KW-0472">Membrane</keyword>
<gene>
    <name evidence="2" type="ORF">RFI_04315</name>
</gene>
<keyword evidence="1" id="KW-0812">Transmembrane</keyword>
<feature type="transmembrane region" description="Helical" evidence="1">
    <location>
        <begin position="35"/>
        <end position="54"/>
    </location>
</feature>
<reference evidence="2 3" key="1">
    <citation type="journal article" date="2013" name="Curr. Biol.">
        <title>The Genome of the Foraminiferan Reticulomyxa filosa.</title>
        <authorList>
            <person name="Glockner G."/>
            <person name="Hulsmann N."/>
            <person name="Schleicher M."/>
            <person name="Noegel A.A."/>
            <person name="Eichinger L."/>
            <person name="Gallinger C."/>
            <person name="Pawlowski J."/>
            <person name="Sierra R."/>
            <person name="Euteneuer U."/>
            <person name="Pillet L."/>
            <person name="Moustafa A."/>
            <person name="Platzer M."/>
            <person name="Groth M."/>
            <person name="Szafranski K."/>
            <person name="Schliwa M."/>
        </authorList>
    </citation>
    <scope>NUCLEOTIDE SEQUENCE [LARGE SCALE GENOMIC DNA]</scope>
</reference>
<protein>
    <submittedName>
        <fullName evidence="2">Uncharacterized protein</fullName>
    </submittedName>
</protein>
<accession>X6P3M3</accession>
<proteinExistence type="predicted"/>
<dbReference type="AlphaFoldDB" id="X6P3M3"/>
<evidence type="ECO:0000313" key="2">
    <source>
        <dbReference type="EMBL" id="ETO32801.1"/>
    </source>
</evidence>
<name>X6P3M3_RETFI</name>
<dbReference type="EMBL" id="ASPP01003919">
    <property type="protein sequence ID" value="ETO32801.1"/>
    <property type="molecule type" value="Genomic_DNA"/>
</dbReference>
<sequence length="253" mass="30374">MHKPDIYLGHVFTIFMHFSHPYDQRHACLFLKKKKSICIIHICLSLCQLLFFLVTKQLQKQALTLRIYHRILKKKKCKLCEDNNDTQPQYFPTKPRAIQMKDLSALKSKEILFEEMKKFKRKDSVPRDVVISVETLKKNIFYHVSGQTIRLWEMRFVALSRFRGIQKCEIFSKFSSSCVDDKQFIVMDFFDEYLYLVSVILWKKKMFEKSINSFGASDNHLSRRVTKVFDSFQTLNRKLHLMFIQMYKRLSKR</sequence>
<keyword evidence="3" id="KW-1185">Reference proteome</keyword>
<evidence type="ECO:0000313" key="3">
    <source>
        <dbReference type="Proteomes" id="UP000023152"/>
    </source>
</evidence>